<name>K1TS19_9ZZZZ</name>
<dbReference type="EMBL" id="AJWZ01001869">
    <property type="protein sequence ID" value="EKC72538.1"/>
    <property type="molecule type" value="Genomic_DNA"/>
</dbReference>
<feature type="domain" description="Aminoacyl-tRNA synthetase class II (D/K/N)" evidence="6">
    <location>
        <begin position="5"/>
        <end position="49"/>
    </location>
</feature>
<evidence type="ECO:0000259" key="6">
    <source>
        <dbReference type="Pfam" id="PF00152"/>
    </source>
</evidence>
<dbReference type="InterPro" id="IPR004364">
    <property type="entry name" value="Aa-tRNA-synt_II"/>
</dbReference>
<dbReference type="Pfam" id="PF00152">
    <property type="entry name" value="tRNA-synt_2"/>
    <property type="match status" value="1"/>
</dbReference>
<dbReference type="GO" id="GO:0004812">
    <property type="term" value="F:aminoacyl-tRNA ligase activity"/>
    <property type="evidence" value="ECO:0007669"/>
    <property type="project" value="UniProtKB-KW"/>
</dbReference>
<dbReference type="AlphaFoldDB" id="K1TS19"/>
<dbReference type="SUPFAM" id="SSF55681">
    <property type="entry name" value="Class II aaRS and biotin synthetases"/>
    <property type="match status" value="1"/>
</dbReference>
<keyword evidence="2" id="KW-0547">Nucleotide-binding</keyword>
<dbReference type="InterPro" id="IPR045864">
    <property type="entry name" value="aa-tRNA-synth_II/BPL/LPL"/>
</dbReference>
<organism evidence="7">
    <name type="scientific">human gut metagenome</name>
    <dbReference type="NCBI Taxonomy" id="408170"/>
    <lineage>
        <taxon>unclassified sequences</taxon>
        <taxon>metagenomes</taxon>
        <taxon>organismal metagenomes</taxon>
    </lineage>
</organism>
<reference evidence="7" key="1">
    <citation type="journal article" date="2013" name="Environ. Microbiol.">
        <title>Microbiota from the distal guts of lean and obese adolescents exhibit partial functional redundancy besides clear differences in community structure.</title>
        <authorList>
            <person name="Ferrer M."/>
            <person name="Ruiz A."/>
            <person name="Lanza F."/>
            <person name="Haange S.B."/>
            <person name="Oberbach A."/>
            <person name="Till H."/>
            <person name="Bargiela R."/>
            <person name="Campoy C."/>
            <person name="Segura M.T."/>
            <person name="Richter M."/>
            <person name="von Bergen M."/>
            <person name="Seifert J."/>
            <person name="Suarez A."/>
        </authorList>
    </citation>
    <scope>NUCLEOTIDE SEQUENCE</scope>
</reference>
<protein>
    <submittedName>
        <fullName evidence="7">Asparaginyl-tRNA synthetase</fullName>
    </submittedName>
</protein>
<feature type="non-terminal residue" evidence="7">
    <location>
        <position position="1"/>
    </location>
</feature>
<evidence type="ECO:0000256" key="4">
    <source>
        <dbReference type="ARBA" id="ARBA00022917"/>
    </source>
</evidence>
<comment type="caution">
    <text evidence="7">The sequence shown here is derived from an EMBL/GenBank/DDBJ whole genome shotgun (WGS) entry which is preliminary data.</text>
</comment>
<evidence type="ECO:0000256" key="1">
    <source>
        <dbReference type="ARBA" id="ARBA00022598"/>
    </source>
</evidence>
<dbReference type="PANTHER" id="PTHR22594">
    <property type="entry name" value="ASPARTYL/LYSYL-TRNA SYNTHETASE"/>
    <property type="match status" value="1"/>
</dbReference>
<gene>
    <name evidence="7" type="ORF">OBE_02842</name>
</gene>
<evidence type="ECO:0000256" key="5">
    <source>
        <dbReference type="ARBA" id="ARBA00023146"/>
    </source>
</evidence>
<dbReference type="Gene3D" id="3.30.930.10">
    <property type="entry name" value="Bira Bifunctional Protein, Domain 2"/>
    <property type="match status" value="1"/>
</dbReference>
<keyword evidence="5 7" id="KW-0030">Aminoacyl-tRNA synthetase</keyword>
<dbReference type="GO" id="GO:0005524">
    <property type="term" value="F:ATP binding"/>
    <property type="evidence" value="ECO:0007669"/>
    <property type="project" value="UniProtKB-KW"/>
</dbReference>
<proteinExistence type="predicted"/>
<keyword evidence="1" id="KW-0436">Ligase</keyword>
<evidence type="ECO:0000256" key="2">
    <source>
        <dbReference type="ARBA" id="ARBA00022741"/>
    </source>
</evidence>
<evidence type="ECO:0000313" key="7">
    <source>
        <dbReference type="EMBL" id="EKC72538.1"/>
    </source>
</evidence>
<sequence length="69" mass="7653">ATALGAIYTFGPTFRAENSNTPRHLAEFWMIEPEVAFNDITDNMDLAEDSSILCAVGFGQLCRRCEVPQ</sequence>
<keyword evidence="3" id="KW-0067">ATP-binding</keyword>
<dbReference type="PANTHER" id="PTHR22594:SF34">
    <property type="entry name" value="ASPARAGINE--TRNA LIGASE, MITOCHONDRIAL-RELATED"/>
    <property type="match status" value="1"/>
</dbReference>
<evidence type="ECO:0000256" key="3">
    <source>
        <dbReference type="ARBA" id="ARBA00022840"/>
    </source>
</evidence>
<accession>K1TS19</accession>
<keyword evidence="4" id="KW-0648">Protein biosynthesis</keyword>
<dbReference type="GO" id="GO:0006421">
    <property type="term" value="P:asparaginyl-tRNA aminoacylation"/>
    <property type="evidence" value="ECO:0007669"/>
    <property type="project" value="TreeGrafter"/>
</dbReference>